<evidence type="ECO:0000313" key="1">
    <source>
        <dbReference type="EMBL" id="CAG6737590.1"/>
    </source>
</evidence>
<dbReference type="AlphaFoldDB" id="A0A8D8YYZ8"/>
<protein>
    <submittedName>
        <fullName evidence="1">Protocadherin-like wing polarity protein stan</fullName>
    </submittedName>
</protein>
<accession>A0A8D8YYZ8</accession>
<name>A0A8D8YYZ8_9HEMI</name>
<organism evidence="1">
    <name type="scientific">Cacopsylla melanoneura</name>
    <dbReference type="NCBI Taxonomy" id="428564"/>
    <lineage>
        <taxon>Eukaryota</taxon>
        <taxon>Metazoa</taxon>
        <taxon>Ecdysozoa</taxon>
        <taxon>Arthropoda</taxon>
        <taxon>Hexapoda</taxon>
        <taxon>Insecta</taxon>
        <taxon>Pterygota</taxon>
        <taxon>Neoptera</taxon>
        <taxon>Paraneoptera</taxon>
        <taxon>Hemiptera</taxon>
        <taxon>Sternorrhyncha</taxon>
        <taxon>Psylloidea</taxon>
        <taxon>Psyllidae</taxon>
        <taxon>Psyllinae</taxon>
        <taxon>Cacopsylla</taxon>
    </lineage>
</organism>
<dbReference type="EMBL" id="HBUF01403922">
    <property type="protein sequence ID" value="CAG6737590.1"/>
    <property type="molecule type" value="Transcribed_RNA"/>
</dbReference>
<reference evidence="1" key="1">
    <citation type="submission" date="2021-05" db="EMBL/GenBank/DDBJ databases">
        <authorList>
            <person name="Alioto T."/>
            <person name="Alioto T."/>
            <person name="Gomez Garrido J."/>
        </authorList>
    </citation>
    <scope>NUCLEOTIDE SEQUENCE</scope>
</reference>
<proteinExistence type="predicted"/>
<sequence length="274" mass="31286">MYYPCLWILFVSFIQRYDGYIVELTHHDPPGLVVFNTNVISDENNSNATRYYYINHDRSATFIRRIIHVDDVTGAVVLKHRLECNGLKYPNIFTLYIDSVSNATIDYMSVPLRIIIRKCSHHFDSDLVNEEYLEAKKWKSHTLVSYTIPTGSLELGTVPQDICLRQSQQVVSLHSSLIPSSITSECSVSYVDVSDYRFVIESSAGDLVASHDFCFSQVEPSWKINIHLSYVCDRSRGELEGVQSKIVSPSEHDIQVNIHLSYVCDRSRGDCVTF</sequence>